<keyword evidence="7" id="KW-1185">Reference proteome</keyword>
<dbReference type="GO" id="GO:0042597">
    <property type="term" value="C:periplasmic space"/>
    <property type="evidence" value="ECO:0007669"/>
    <property type="project" value="UniProtKB-ARBA"/>
</dbReference>
<dbReference type="PANTHER" id="PTHR30290">
    <property type="entry name" value="PERIPLASMIC BINDING COMPONENT OF ABC TRANSPORTER"/>
    <property type="match status" value="1"/>
</dbReference>
<dbReference type="InterPro" id="IPR030678">
    <property type="entry name" value="Peptide/Ni-bd"/>
</dbReference>
<dbReference type="Gene3D" id="3.40.190.10">
    <property type="entry name" value="Periplasmic binding protein-like II"/>
    <property type="match status" value="1"/>
</dbReference>
<evidence type="ECO:0000256" key="2">
    <source>
        <dbReference type="ARBA" id="ARBA00022448"/>
    </source>
</evidence>
<dbReference type="PROSITE" id="PS51257">
    <property type="entry name" value="PROKAR_LIPOPROTEIN"/>
    <property type="match status" value="1"/>
</dbReference>
<feature type="chain" id="PRO_5040978620" evidence="4">
    <location>
        <begin position="29"/>
        <end position="577"/>
    </location>
</feature>
<name>A0A9X1V7Z7_9BACL</name>
<evidence type="ECO:0000256" key="3">
    <source>
        <dbReference type="ARBA" id="ARBA00022729"/>
    </source>
</evidence>
<dbReference type="RefSeq" id="WP_241712455.1">
    <property type="nucleotide sequence ID" value="NZ_JALBUF010000002.1"/>
</dbReference>
<dbReference type="Proteomes" id="UP001139263">
    <property type="component" value="Unassembled WGS sequence"/>
</dbReference>
<dbReference type="InterPro" id="IPR000914">
    <property type="entry name" value="SBP_5_dom"/>
</dbReference>
<comment type="similarity">
    <text evidence="1">Belongs to the bacterial solute-binding protein 5 family.</text>
</comment>
<feature type="domain" description="Solute-binding protein family 5" evidence="5">
    <location>
        <begin position="90"/>
        <end position="483"/>
    </location>
</feature>
<evidence type="ECO:0000313" key="7">
    <source>
        <dbReference type="Proteomes" id="UP001139263"/>
    </source>
</evidence>
<dbReference type="Gene3D" id="3.10.105.10">
    <property type="entry name" value="Dipeptide-binding Protein, Domain 3"/>
    <property type="match status" value="1"/>
</dbReference>
<keyword evidence="2" id="KW-0813">Transport</keyword>
<sequence>MKKKSTMVSAAAVVTLSALLAGCGGNTAQPNGSNTSSASTTPVNGGTITQTFPTAFGLNFIPYLSTSAYTTQAWSLQFDSILQYNAKDQLVGDLVDKWQVAPNKKMYTFYINPKARWSNGTPITSKDVQLGVDWLLSKSYNVTDGGAYGYILADIVGVPSSGYLPDGQTPSGFKIINSHEFTISLQHADAAVLTADLSGIVPLPSSILGNIPMSKWKGSSFDRMPTVGSGQFIMTNLVPGQAITQKANPYYVFGKPHIEYNVWKVVSTDVVDGDLASGQVTIAGIHATDASKMKQLPNLNVNVEPSNAFDYLGWRLNNAEYGSVFSHVRFRQAVEYALNRPAMVQALYDGYGVVENGPLPPINFWYNQALNGTYAYNPAKANQLLNSLGMKIVNGWRTLPNGQPFTPTMTISSGDANIERQADFIQHYLQQVHINMKILPPINFNTILNQLNGDANGKQPIQAFLLAWDLGNDPDPRGLWRSTDDMNITSIDWTNTNDPAIKENDKLIHEQHTRKAFNLQYRINILDQWQQLLNQQMPENFLFDEDSVTAYNKDLHGVVFSPYGTLDEYKWWISPSS</sequence>
<feature type="signal peptide" evidence="4">
    <location>
        <begin position="1"/>
        <end position="28"/>
    </location>
</feature>
<dbReference type="PIRSF" id="PIRSF002741">
    <property type="entry name" value="MppA"/>
    <property type="match status" value="1"/>
</dbReference>
<organism evidence="6 7">
    <name type="scientific">Sulfoacidibacillus ferrooxidans</name>
    <dbReference type="NCBI Taxonomy" id="2005001"/>
    <lineage>
        <taxon>Bacteria</taxon>
        <taxon>Bacillati</taxon>
        <taxon>Bacillota</taxon>
        <taxon>Bacilli</taxon>
        <taxon>Bacillales</taxon>
        <taxon>Alicyclobacillaceae</taxon>
        <taxon>Sulfoacidibacillus</taxon>
    </lineage>
</organism>
<gene>
    <name evidence="6" type="primary">appA_3</name>
    <name evidence="6" type="ORF">MM817_01121</name>
</gene>
<dbReference type="EMBL" id="JALBUF010000002">
    <property type="protein sequence ID" value="MCI0182852.1"/>
    <property type="molecule type" value="Genomic_DNA"/>
</dbReference>
<dbReference type="GO" id="GO:0043190">
    <property type="term" value="C:ATP-binding cassette (ABC) transporter complex"/>
    <property type="evidence" value="ECO:0007669"/>
    <property type="project" value="InterPro"/>
</dbReference>
<dbReference type="Pfam" id="PF00496">
    <property type="entry name" value="SBP_bac_5"/>
    <property type="match status" value="1"/>
</dbReference>
<comment type="caution">
    <text evidence="6">The sequence shown here is derived from an EMBL/GenBank/DDBJ whole genome shotgun (WGS) entry which is preliminary data.</text>
</comment>
<evidence type="ECO:0000259" key="5">
    <source>
        <dbReference type="Pfam" id="PF00496"/>
    </source>
</evidence>
<proteinExistence type="inferred from homology"/>
<dbReference type="SUPFAM" id="SSF53850">
    <property type="entry name" value="Periplasmic binding protein-like II"/>
    <property type="match status" value="1"/>
</dbReference>
<reference evidence="6" key="1">
    <citation type="submission" date="2022-03" db="EMBL/GenBank/DDBJ databases">
        <title>Draft Genome Sequence of Firmicute Strain S0AB, a Heterotrophic Iron/Sulfur-Oxidizing Extreme Acidophile.</title>
        <authorList>
            <person name="Vergara E."/>
            <person name="Pakostova E."/>
            <person name="Johnson D.B."/>
            <person name="Holmes D.S."/>
        </authorList>
    </citation>
    <scope>NUCLEOTIDE SEQUENCE</scope>
    <source>
        <strain evidence="6">S0AB</strain>
    </source>
</reference>
<dbReference type="InterPro" id="IPR039424">
    <property type="entry name" value="SBP_5"/>
</dbReference>
<evidence type="ECO:0000256" key="1">
    <source>
        <dbReference type="ARBA" id="ARBA00005695"/>
    </source>
</evidence>
<dbReference type="GO" id="GO:0015833">
    <property type="term" value="P:peptide transport"/>
    <property type="evidence" value="ECO:0007669"/>
    <property type="project" value="TreeGrafter"/>
</dbReference>
<dbReference type="AlphaFoldDB" id="A0A9X1V7Z7"/>
<evidence type="ECO:0000256" key="4">
    <source>
        <dbReference type="SAM" id="SignalP"/>
    </source>
</evidence>
<dbReference type="PANTHER" id="PTHR30290:SF9">
    <property type="entry name" value="OLIGOPEPTIDE-BINDING PROTEIN APPA"/>
    <property type="match status" value="1"/>
</dbReference>
<dbReference type="Gene3D" id="3.90.76.10">
    <property type="entry name" value="Dipeptide-binding Protein, Domain 1"/>
    <property type="match status" value="1"/>
</dbReference>
<dbReference type="GO" id="GO:1904680">
    <property type="term" value="F:peptide transmembrane transporter activity"/>
    <property type="evidence" value="ECO:0007669"/>
    <property type="project" value="TreeGrafter"/>
</dbReference>
<protein>
    <submittedName>
        <fullName evidence="6">Oligopeptide-binding protein AppA</fullName>
    </submittedName>
</protein>
<keyword evidence="3 4" id="KW-0732">Signal</keyword>
<accession>A0A9X1V7Z7</accession>
<evidence type="ECO:0000313" key="6">
    <source>
        <dbReference type="EMBL" id="MCI0182852.1"/>
    </source>
</evidence>